<dbReference type="InterPro" id="IPR020056">
    <property type="entry name" value="Rbsml_bL25/Gln-tRNA_synth_N"/>
</dbReference>
<dbReference type="GO" id="GO:0008097">
    <property type="term" value="F:5S rRNA binding"/>
    <property type="evidence" value="ECO:0007669"/>
    <property type="project" value="InterPro"/>
</dbReference>
<dbReference type="CDD" id="cd00495">
    <property type="entry name" value="Ribosomal_L25_TL5_CTC"/>
    <property type="match status" value="1"/>
</dbReference>
<dbReference type="Gene3D" id="2.40.240.10">
    <property type="entry name" value="Ribosomal Protein L25, Chain P"/>
    <property type="match status" value="1"/>
</dbReference>
<feature type="region of interest" description="Disordered" evidence="6">
    <location>
        <begin position="189"/>
        <end position="211"/>
    </location>
</feature>
<dbReference type="InterPro" id="IPR001021">
    <property type="entry name" value="Ribosomal_bL25_long"/>
</dbReference>
<keyword evidence="3 5" id="KW-0689">Ribosomal protein</keyword>
<dbReference type="AlphaFoldDB" id="A0A445MUN9"/>
<evidence type="ECO:0000256" key="6">
    <source>
        <dbReference type="SAM" id="MobiDB-lite"/>
    </source>
</evidence>
<comment type="function">
    <text evidence="5">This is one of the proteins that binds to the 5S RNA in the ribosome where it forms part of the central protuberance.</text>
</comment>
<evidence type="ECO:0000259" key="7">
    <source>
        <dbReference type="Pfam" id="PF01386"/>
    </source>
</evidence>
<dbReference type="SUPFAM" id="SSF50715">
    <property type="entry name" value="Ribosomal protein L25-like"/>
    <property type="match status" value="1"/>
</dbReference>
<name>A0A445MUN9_9BACT</name>
<proteinExistence type="inferred from homology"/>
<dbReference type="NCBIfam" id="TIGR00731">
    <property type="entry name" value="bL25_bact_ctc"/>
    <property type="match status" value="1"/>
</dbReference>
<feature type="compositionally biased region" description="Acidic residues" evidence="6">
    <location>
        <begin position="193"/>
        <end position="202"/>
    </location>
</feature>
<dbReference type="InterPro" id="IPR029751">
    <property type="entry name" value="Ribosomal_L25_dom"/>
</dbReference>
<reference evidence="9" key="1">
    <citation type="submission" date="2018-01" db="EMBL/GenBank/DDBJ databases">
        <authorList>
            <person name="Regsiter A."/>
            <person name="William W."/>
        </authorList>
    </citation>
    <scope>NUCLEOTIDE SEQUENCE</scope>
    <source>
        <strain evidence="9">TRIP AH-1</strain>
    </source>
</reference>
<evidence type="ECO:0000256" key="2">
    <source>
        <dbReference type="ARBA" id="ARBA00022884"/>
    </source>
</evidence>
<sequence length="211" mass="23042">MEQAVLAAEVRKIKGKGAARRLRRDNKIPAIFYGPKAEPIMLAVDYPELKRVIMKSASETMILDLEVKSDQGTETRKVMIKELMTDPVKDAVLHADFYEISMDKEITVDVPLRFVGSPEGVTQGGILQHVRREMTISCLPDKLIDFIEVDVSGLKIGDALRIEDIALPDGIVSVDGGRLAIAVVNAPSVKAEAEEEEGEEGETTPGEEAGE</sequence>
<dbReference type="Pfam" id="PF14693">
    <property type="entry name" value="Ribosomal_TL5_C"/>
    <property type="match status" value="1"/>
</dbReference>
<accession>A0A445MUN9</accession>
<dbReference type="InterPro" id="IPR020930">
    <property type="entry name" value="Ribosomal_uL5_bac-type"/>
</dbReference>
<dbReference type="InterPro" id="IPR020057">
    <property type="entry name" value="Ribosomal_bL25_b-dom"/>
</dbReference>
<dbReference type="GO" id="GO:0006412">
    <property type="term" value="P:translation"/>
    <property type="evidence" value="ECO:0007669"/>
    <property type="project" value="UniProtKB-UniRule"/>
</dbReference>
<dbReference type="InterPro" id="IPR011035">
    <property type="entry name" value="Ribosomal_bL25/Gln-tRNA_synth"/>
</dbReference>
<evidence type="ECO:0000256" key="5">
    <source>
        <dbReference type="HAMAP-Rule" id="MF_01334"/>
    </source>
</evidence>
<keyword evidence="4 5" id="KW-0687">Ribonucleoprotein</keyword>
<evidence type="ECO:0000256" key="1">
    <source>
        <dbReference type="ARBA" id="ARBA00022730"/>
    </source>
</evidence>
<comment type="subunit">
    <text evidence="5">Part of the 50S ribosomal subunit; part of the 5S rRNA/L5/L18/L25 subcomplex. Contacts the 5S rRNA. Binds to the 5S rRNA independently of L5 and L18.</text>
</comment>
<dbReference type="GO" id="GO:0022625">
    <property type="term" value="C:cytosolic large ribosomal subunit"/>
    <property type="evidence" value="ECO:0007669"/>
    <property type="project" value="TreeGrafter"/>
</dbReference>
<dbReference type="GO" id="GO:0003735">
    <property type="term" value="F:structural constituent of ribosome"/>
    <property type="evidence" value="ECO:0007669"/>
    <property type="project" value="InterPro"/>
</dbReference>
<dbReference type="Gene3D" id="2.170.120.20">
    <property type="entry name" value="Ribosomal protein L25, beta domain"/>
    <property type="match status" value="1"/>
</dbReference>
<evidence type="ECO:0000259" key="8">
    <source>
        <dbReference type="Pfam" id="PF14693"/>
    </source>
</evidence>
<feature type="domain" description="Large ribosomal subunit protein bL25 beta" evidence="8">
    <location>
        <begin position="105"/>
        <end position="187"/>
    </location>
</feature>
<organism evidence="9">
    <name type="scientific">uncultured Desulfobacterium sp</name>
    <dbReference type="NCBI Taxonomy" id="201089"/>
    <lineage>
        <taxon>Bacteria</taxon>
        <taxon>Pseudomonadati</taxon>
        <taxon>Thermodesulfobacteriota</taxon>
        <taxon>Desulfobacteria</taxon>
        <taxon>Desulfobacterales</taxon>
        <taxon>Desulfobacteriaceae</taxon>
        <taxon>Desulfobacterium</taxon>
        <taxon>environmental samples</taxon>
    </lineage>
</organism>
<dbReference type="EMBL" id="OJIN01000084">
    <property type="protein sequence ID" value="SPD73217.1"/>
    <property type="molecule type" value="Genomic_DNA"/>
</dbReference>
<dbReference type="InterPro" id="IPR037121">
    <property type="entry name" value="Ribosomal_bL25_C"/>
</dbReference>
<evidence type="ECO:0000256" key="3">
    <source>
        <dbReference type="ARBA" id="ARBA00022980"/>
    </source>
</evidence>
<gene>
    <name evidence="5 9" type="primary">rplY</name>
    <name evidence="5" type="synonym">ctc</name>
    <name evidence="9" type="ORF">PITCH_A1740026</name>
</gene>
<dbReference type="HAMAP" id="MF_01334">
    <property type="entry name" value="Ribosomal_bL25_CTC"/>
    <property type="match status" value="1"/>
</dbReference>
<evidence type="ECO:0000313" key="9">
    <source>
        <dbReference type="EMBL" id="SPD73217.1"/>
    </source>
</evidence>
<protein>
    <recommendedName>
        <fullName evidence="5">Large ribosomal subunit protein bL25</fullName>
    </recommendedName>
    <alternativeName>
        <fullName evidence="5">General stress protein CTC</fullName>
    </alternativeName>
</protein>
<dbReference type="PANTHER" id="PTHR33284:SF1">
    <property type="entry name" value="RIBOSOMAL PROTEIN L25_GLN-TRNA SYNTHETASE, ANTI-CODON-BINDING DOMAIN-CONTAINING PROTEIN"/>
    <property type="match status" value="1"/>
</dbReference>
<feature type="domain" description="Large ribosomal subunit protein bL25 L25" evidence="7">
    <location>
        <begin position="6"/>
        <end position="97"/>
    </location>
</feature>
<dbReference type="Pfam" id="PF01386">
    <property type="entry name" value="Ribosomal_L25p"/>
    <property type="match status" value="1"/>
</dbReference>
<keyword evidence="1 5" id="KW-0699">rRNA-binding</keyword>
<comment type="similarity">
    <text evidence="5">Belongs to the bacterial ribosomal protein bL25 family. CTC subfamily.</text>
</comment>
<evidence type="ECO:0000256" key="4">
    <source>
        <dbReference type="ARBA" id="ARBA00023274"/>
    </source>
</evidence>
<keyword evidence="2 5" id="KW-0694">RNA-binding</keyword>
<dbReference type="PANTHER" id="PTHR33284">
    <property type="entry name" value="RIBOSOMAL PROTEIN L25/GLN-TRNA SYNTHETASE, ANTI-CODON-BINDING DOMAIN-CONTAINING PROTEIN"/>
    <property type="match status" value="1"/>
</dbReference>